<organism evidence="7 8">
    <name type="scientific">Mycolicibacterium helvum</name>
    <dbReference type="NCBI Taxonomy" id="1534349"/>
    <lineage>
        <taxon>Bacteria</taxon>
        <taxon>Bacillati</taxon>
        <taxon>Actinomycetota</taxon>
        <taxon>Actinomycetes</taxon>
        <taxon>Mycobacteriales</taxon>
        <taxon>Mycobacteriaceae</taxon>
        <taxon>Mycolicibacterium</taxon>
    </lineage>
</organism>
<dbReference type="PANTHER" id="PTHR43557">
    <property type="entry name" value="APOPTOSIS-INDUCING FACTOR 1"/>
    <property type="match status" value="1"/>
</dbReference>
<evidence type="ECO:0000256" key="1">
    <source>
        <dbReference type="ARBA" id="ARBA00001974"/>
    </source>
</evidence>
<accession>A0A7I7SY07</accession>
<protein>
    <submittedName>
        <fullName evidence="7">Oxidoreductase</fullName>
    </submittedName>
</protein>
<keyword evidence="2" id="KW-0285">Flavoprotein</keyword>
<reference evidence="7 8" key="1">
    <citation type="journal article" date="2019" name="Emerg. Microbes Infect.">
        <title>Comprehensive subspecies identification of 175 nontuberculous mycobacteria species based on 7547 genomic profiles.</title>
        <authorList>
            <person name="Matsumoto Y."/>
            <person name="Kinjo T."/>
            <person name="Motooka D."/>
            <person name="Nabeya D."/>
            <person name="Jung N."/>
            <person name="Uechi K."/>
            <person name="Horii T."/>
            <person name="Iida T."/>
            <person name="Fujita J."/>
            <person name="Nakamura S."/>
        </authorList>
    </citation>
    <scope>NUCLEOTIDE SEQUENCE [LARGE SCALE GENOMIC DNA]</scope>
    <source>
        <strain evidence="7 8">JCM 30396</strain>
    </source>
</reference>
<dbReference type="Gene3D" id="3.50.50.60">
    <property type="entry name" value="FAD/NAD(P)-binding domain"/>
    <property type="match status" value="2"/>
</dbReference>
<evidence type="ECO:0000259" key="5">
    <source>
        <dbReference type="Pfam" id="PF07992"/>
    </source>
</evidence>
<keyword evidence="3" id="KW-0274">FAD</keyword>
<dbReference type="EMBL" id="AP022596">
    <property type="protein sequence ID" value="BBY61907.1"/>
    <property type="molecule type" value="Genomic_DNA"/>
</dbReference>
<dbReference type="InterPro" id="IPR016156">
    <property type="entry name" value="FAD/NAD-linked_Rdtase_dimer_sf"/>
</dbReference>
<evidence type="ECO:0000256" key="2">
    <source>
        <dbReference type="ARBA" id="ARBA00022630"/>
    </source>
</evidence>
<dbReference type="RefSeq" id="WP_163745802.1">
    <property type="nucleotide sequence ID" value="NZ_AP022596.1"/>
</dbReference>
<dbReference type="Gene3D" id="3.30.390.30">
    <property type="match status" value="1"/>
</dbReference>
<dbReference type="InterPro" id="IPR036188">
    <property type="entry name" value="FAD/NAD-bd_sf"/>
</dbReference>
<dbReference type="GO" id="GO:0005737">
    <property type="term" value="C:cytoplasm"/>
    <property type="evidence" value="ECO:0007669"/>
    <property type="project" value="TreeGrafter"/>
</dbReference>
<dbReference type="PRINTS" id="PR00411">
    <property type="entry name" value="PNDRDTASEI"/>
</dbReference>
<evidence type="ECO:0000256" key="4">
    <source>
        <dbReference type="ARBA" id="ARBA00023002"/>
    </source>
</evidence>
<evidence type="ECO:0000313" key="7">
    <source>
        <dbReference type="EMBL" id="BBY61907.1"/>
    </source>
</evidence>
<dbReference type="Pfam" id="PF14759">
    <property type="entry name" value="Reductase_C"/>
    <property type="match status" value="1"/>
</dbReference>
<dbReference type="GO" id="GO:0016651">
    <property type="term" value="F:oxidoreductase activity, acting on NAD(P)H"/>
    <property type="evidence" value="ECO:0007669"/>
    <property type="project" value="TreeGrafter"/>
</dbReference>
<dbReference type="SUPFAM" id="SSF55424">
    <property type="entry name" value="FAD/NAD-linked reductases, dimerisation (C-terminal) domain"/>
    <property type="match status" value="1"/>
</dbReference>
<evidence type="ECO:0000313" key="8">
    <source>
        <dbReference type="Proteomes" id="UP000467148"/>
    </source>
</evidence>
<dbReference type="Pfam" id="PF07992">
    <property type="entry name" value="Pyr_redox_2"/>
    <property type="match status" value="1"/>
</dbReference>
<sequence>MTAGVVIIGGGQGGFETAIRLRANGFQMPVTLISDEDEVPYQRPPLSKSCLVDGLDRDLLRLRPARYFPDHDITLIRGVAATAIDRPRQRVLLSDRSHLPYDHLVLALGARNRILPVVGAGATGVHYLRTVADADGLQADLGRCASIAIIGAGFIGLEVAAAARKRGLSVTVIESLARPMARAVSPIVSDYFLKQHAAHGVRLATRTGVDTILTERGTVTGIRTTIGEDIHAEAVVVGIGVIPNTELAEEAGLPTQNGVIVDRQLRTVDQRIFAIGDCAAFPARSGSELVRLESVQNAVDHARCVAAQLTTGPDMRYQDIPWFWSQQYSYKLQIAGLTSAASDFVLRGSFESGSFSVFCYQQESLLGVESVNAPHDHLAARKILAAGMLLTREQSADTGFDLKSAVKGLAPATAG</sequence>
<evidence type="ECO:0000259" key="6">
    <source>
        <dbReference type="Pfam" id="PF14759"/>
    </source>
</evidence>
<dbReference type="SUPFAM" id="SSF51905">
    <property type="entry name" value="FAD/NAD(P)-binding domain"/>
    <property type="match status" value="2"/>
</dbReference>
<dbReference type="AlphaFoldDB" id="A0A7I7SY07"/>
<dbReference type="PANTHER" id="PTHR43557:SF2">
    <property type="entry name" value="RIESKE DOMAIN-CONTAINING PROTEIN-RELATED"/>
    <property type="match status" value="1"/>
</dbReference>
<keyword evidence="8" id="KW-1185">Reference proteome</keyword>
<dbReference type="InterPro" id="IPR050446">
    <property type="entry name" value="FAD-oxidoreductase/Apoptosis"/>
</dbReference>
<feature type="domain" description="Reductase C-terminal" evidence="6">
    <location>
        <begin position="322"/>
        <end position="405"/>
    </location>
</feature>
<dbReference type="InterPro" id="IPR023753">
    <property type="entry name" value="FAD/NAD-binding_dom"/>
</dbReference>
<proteinExistence type="predicted"/>
<comment type="cofactor">
    <cofactor evidence="1">
        <name>FAD</name>
        <dbReference type="ChEBI" id="CHEBI:57692"/>
    </cofactor>
</comment>
<name>A0A7I7SY07_9MYCO</name>
<gene>
    <name evidence="7" type="ORF">MHEL_01500</name>
</gene>
<feature type="domain" description="FAD/NAD(P)-binding" evidence="5">
    <location>
        <begin position="5"/>
        <end position="302"/>
    </location>
</feature>
<dbReference type="Proteomes" id="UP000467148">
    <property type="component" value="Chromosome"/>
</dbReference>
<keyword evidence="4" id="KW-0560">Oxidoreductase</keyword>
<dbReference type="KEGG" id="mhev:MHEL_01500"/>
<dbReference type="PRINTS" id="PR00368">
    <property type="entry name" value="FADPNR"/>
</dbReference>
<evidence type="ECO:0000256" key="3">
    <source>
        <dbReference type="ARBA" id="ARBA00022827"/>
    </source>
</evidence>
<dbReference type="InterPro" id="IPR028202">
    <property type="entry name" value="Reductase_C"/>
</dbReference>